<comment type="caution">
    <text evidence="1">The sequence shown here is derived from an EMBL/GenBank/DDBJ whole genome shotgun (WGS) entry which is preliminary data.</text>
</comment>
<evidence type="ECO:0000313" key="1">
    <source>
        <dbReference type="EMBL" id="MET3617085.1"/>
    </source>
</evidence>
<protein>
    <submittedName>
        <fullName evidence="1">Nuclease with TOPRIM domain</fullName>
    </submittedName>
</protein>
<dbReference type="InterPro" id="IPR025384">
    <property type="entry name" value="DUF4298"/>
</dbReference>
<evidence type="ECO:0000313" key="2">
    <source>
        <dbReference type="Proteomes" id="UP001549162"/>
    </source>
</evidence>
<dbReference type="Pfam" id="PF14131">
    <property type="entry name" value="DUF4298"/>
    <property type="match status" value="1"/>
</dbReference>
<sequence>MEQNIKRIQEMEKILDEYSILLENFNESFDKLLKYQDRYAKLRDYYGSEEYFEDLDRSNAGEFPSDLKCGVLSEDLVYNLIGDNFQTAIKMLELATQMIKED</sequence>
<dbReference type="Proteomes" id="UP001549162">
    <property type="component" value="Unassembled WGS sequence"/>
</dbReference>
<keyword evidence="2" id="KW-1185">Reference proteome</keyword>
<accession>A0ABV2J8H5</accession>
<dbReference type="EMBL" id="JBEPMA010000003">
    <property type="protein sequence ID" value="MET3617085.1"/>
    <property type="molecule type" value="Genomic_DNA"/>
</dbReference>
<dbReference type="RefSeq" id="WP_354367196.1">
    <property type="nucleotide sequence ID" value="NZ_JBEPMA010000003.1"/>
</dbReference>
<organism evidence="1 2">
    <name type="scientific">Peptoniphilus olsenii</name>
    <dbReference type="NCBI Taxonomy" id="411570"/>
    <lineage>
        <taxon>Bacteria</taxon>
        <taxon>Bacillati</taxon>
        <taxon>Bacillota</taxon>
        <taxon>Tissierellia</taxon>
        <taxon>Tissierellales</taxon>
        <taxon>Peptoniphilaceae</taxon>
        <taxon>Peptoniphilus</taxon>
    </lineage>
</organism>
<reference evidence="1 2" key="1">
    <citation type="submission" date="2024-06" db="EMBL/GenBank/DDBJ databases">
        <title>Genomic Encyclopedia of Type Strains, Phase IV (KMG-IV): sequencing the most valuable type-strain genomes for metagenomic binning, comparative biology and taxonomic classification.</title>
        <authorList>
            <person name="Goeker M."/>
        </authorList>
    </citation>
    <scope>NUCLEOTIDE SEQUENCE [LARGE SCALE GENOMIC DNA]</scope>
    <source>
        <strain evidence="1 2">DSM 21460</strain>
    </source>
</reference>
<gene>
    <name evidence="1" type="ORF">ABID14_000713</name>
</gene>
<name>A0ABV2J8H5_9FIRM</name>
<proteinExistence type="predicted"/>